<reference evidence="2" key="2">
    <citation type="submission" date="2020-09" db="EMBL/GenBank/DDBJ databases">
        <authorList>
            <person name="Sun Q."/>
            <person name="Zhou Y."/>
        </authorList>
    </citation>
    <scope>NUCLEOTIDE SEQUENCE</scope>
    <source>
        <strain evidence="2">CGMCC 1.15085</strain>
    </source>
</reference>
<gene>
    <name evidence="2" type="ORF">GCM10011492_00010</name>
</gene>
<evidence type="ECO:0000313" key="3">
    <source>
        <dbReference type="Proteomes" id="UP000636793"/>
    </source>
</evidence>
<keyword evidence="1" id="KW-0472">Membrane</keyword>
<evidence type="ECO:0008006" key="4">
    <source>
        <dbReference type="Google" id="ProtNLM"/>
    </source>
</evidence>
<feature type="transmembrane region" description="Helical" evidence="1">
    <location>
        <begin position="70"/>
        <end position="93"/>
    </location>
</feature>
<feature type="transmembrane region" description="Helical" evidence="1">
    <location>
        <begin position="114"/>
        <end position="137"/>
    </location>
</feature>
<dbReference type="Proteomes" id="UP000636793">
    <property type="component" value="Unassembled WGS sequence"/>
</dbReference>
<accession>A0A916SRP9</accession>
<keyword evidence="3" id="KW-1185">Reference proteome</keyword>
<evidence type="ECO:0000256" key="1">
    <source>
        <dbReference type="SAM" id="Phobius"/>
    </source>
</evidence>
<organism evidence="2 3">
    <name type="scientific">Flexivirga endophytica</name>
    <dbReference type="NCBI Taxonomy" id="1849103"/>
    <lineage>
        <taxon>Bacteria</taxon>
        <taxon>Bacillati</taxon>
        <taxon>Actinomycetota</taxon>
        <taxon>Actinomycetes</taxon>
        <taxon>Micrococcales</taxon>
        <taxon>Dermacoccaceae</taxon>
        <taxon>Flexivirga</taxon>
    </lineage>
</organism>
<keyword evidence="1" id="KW-0812">Transmembrane</keyword>
<sequence>MTTLSTASRTRTSDDDAGCAAPRWARRLAHAIPLLVLPSGLWRLAVAFGFSMGQLDPDGDRWVSHGWSSVYVAVISLLSEAVALTAFGLVQPLGEEIPRWVPRLGGRAVRPKAVITAAALGSVALVLIWTVGFWPVWTGHGPGSMASGTWVAVFTACYAPLNLWGPALLVLTWSYRRRAVASRS</sequence>
<dbReference type="RefSeq" id="WP_229749331.1">
    <property type="nucleotide sequence ID" value="NZ_BMHI01000001.1"/>
</dbReference>
<dbReference type="AlphaFoldDB" id="A0A916SRP9"/>
<feature type="transmembrane region" description="Helical" evidence="1">
    <location>
        <begin position="31"/>
        <end position="50"/>
    </location>
</feature>
<proteinExistence type="predicted"/>
<name>A0A916SRP9_9MICO</name>
<feature type="transmembrane region" description="Helical" evidence="1">
    <location>
        <begin position="149"/>
        <end position="175"/>
    </location>
</feature>
<evidence type="ECO:0000313" key="2">
    <source>
        <dbReference type="EMBL" id="GGB14395.1"/>
    </source>
</evidence>
<reference evidence="2" key="1">
    <citation type="journal article" date="2014" name="Int. J. Syst. Evol. Microbiol.">
        <title>Complete genome sequence of Corynebacterium casei LMG S-19264T (=DSM 44701T), isolated from a smear-ripened cheese.</title>
        <authorList>
            <consortium name="US DOE Joint Genome Institute (JGI-PGF)"/>
            <person name="Walter F."/>
            <person name="Albersmeier A."/>
            <person name="Kalinowski J."/>
            <person name="Ruckert C."/>
        </authorList>
    </citation>
    <scope>NUCLEOTIDE SEQUENCE</scope>
    <source>
        <strain evidence="2">CGMCC 1.15085</strain>
    </source>
</reference>
<dbReference type="EMBL" id="BMHI01000001">
    <property type="protein sequence ID" value="GGB14395.1"/>
    <property type="molecule type" value="Genomic_DNA"/>
</dbReference>
<comment type="caution">
    <text evidence="2">The sequence shown here is derived from an EMBL/GenBank/DDBJ whole genome shotgun (WGS) entry which is preliminary data.</text>
</comment>
<protein>
    <recommendedName>
        <fullName evidence="4">DUF3995 domain-containing protein</fullName>
    </recommendedName>
</protein>
<keyword evidence="1" id="KW-1133">Transmembrane helix</keyword>